<protein>
    <submittedName>
        <fullName evidence="1">Uncharacterized protein</fullName>
    </submittedName>
</protein>
<proteinExistence type="predicted"/>
<dbReference type="AlphaFoldDB" id="A0A158QSN9"/>
<evidence type="ECO:0000313" key="2">
    <source>
        <dbReference type="Proteomes" id="UP000267029"/>
    </source>
</evidence>
<evidence type="ECO:0000313" key="1">
    <source>
        <dbReference type="EMBL" id="VDD75139.1"/>
    </source>
</evidence>
<sequence>MTRRSFSEWRLSAADVPPPRFTPHPVAALTQTPPNGTEKNAKYITLFPNSCPAINTAGKICTQQLPKLGLKGWKQQRPLCCSTSITCKHVLMPPSVIEVRDMVHEASLLDTSRLCYVQGLSLCTFTLAPRATNETKISADNLWFKAFRHRKITDEADNDTARATILRMVRREPAAQVPPCGNESRVLQPNFERAAVPCLHSLPMLLPWGLVFCFRDLKSVLIGCPERPSLFVTGAGNENPPIVHSSVETRDHSKTPQSQNKLSQAFWALGDARSSTWKYTVQPAISTSPYQLYQVSEDLIHWEYHDFVKQTHPQSSGIHCFIVDNLSTPPPLPPSNFLNHFT</sequence>
<dbReference type="EMBL" id="UXSR01000129">
    <property type="protein sequence ID" value="VDD75139.1"/>
    <property type="molecule type" value="Genomic_DNA"/>
</dbReference>
<reference evidence="1 2" key="1">
    <citation type="submission" date="2018-10" db="EMBL/GenBank/DDBJ databases">
        <authorList>
            <consortium name="Pathogen Informatics"/>
        </authorList>
    </citation>
    <scope>NUCLEOTIDE SEQUENCE [LARGE SCALE GENOMIC DNA]</scope>
</reference>
<accession>A0A158QSN9</accession>
<dbReference type="Proteomes" id="UP000267029">
    <property type="component" value="Unassembled WGS sequence"/>
</dbReference>
<keyword evidence="2" id="KW-1185">Reference proteome</keyword>
<gene>
    <name evidence="1" type="ORF">MCOS_LOCUS1142</name>
</gene>
<organism evidence="1 2">
    <name type="scientific">Mesocestoides corti</name>
    <name type="common">Flatworm</name>
    <dbReference type="NCBI Taxonomy" id="53468"/>
    <lineage>
        <taxon>Eukaryota</taxon>
        <taxon>Metazoa</taxon>
        <taxon>Spiralia</taxon>
        <taxon>Lophotrochozoa</taxon>
        <taxon>Platyhelminthes</taxon>
        <taxon>Cestoda</taxon>
        <taxon>Eucestoda</taxon>
        <taxon>Cyclophyllidea</taxon>
        <taxon>Mesocestoididae</taxon>
        <taxon>Mesocestoides</taxon>
    </lineage>
</organism>
<name>A0A158QSN9_MESCO</name>